<dbReference type="PATRIC" id="fig|540747.5.peg.1204"/>
<keyword evidence="2" id="KW-0812">Transmembrane</keyword>
<organism evidence="3 5">
    <name type="scientific">Roseovarius indicus</name>
    <dbReference type="NCBI Taxonomy" id="540747"/>
    <lineage>
        <taxon>Bacteria</taxon>
        <taxon>Pseudomonadati</taxon>
        <taxon>Pseudomonadota</taxon>
        <taxon>Alphaproteobacteria</taxon>
        <taxon>Rhodobacterales</taxon>
        <taxon>Roseobacteraceae</taxon>
        <taxon>Roseovarius</taxon>
    </lineage>
</organism>
<dbReference type="AlphaFoldDB" id="A0A0T5P699"/>
<dbReference type="KEGG" id="rid:RIdsm_04131"/>
<proteinExistence type="predicted"/>
<reference evidence="3 5" key="1">
    <citation type="submission" date="2015-04" db="EMBL/GenBank/DDBJ databases">
        <title>The draft genome sequence of Roseovarius indicus B108T.</title>
        <authorList>
            <person name="Li G."/>
            <person name="Lai Q."/>
            <person name="Shao Z."/>
            <person name="Yan P."/>
        </authorList>
    </citation>
    <scope>NUCLEOTIDE SEQUENCE [LARGE SCALE GENOMIC DNA]</scope>
    <source>
        <strain evidence="3 5">B108</strain>
    </source>
</reference>
<gene>
    <name evidence="4" type="ORF">RIdsm_04131</name>
    <name evidence="3" type="ORF">XM52_17340</name>
</gene>
<evidence type="ECO:0000313" key="4">
    <source>
        <dbReference type="EMBL" id="QEW28301.1"/>
    </source>
</evidence>
<feature type="transmembrane region" description="Helical" evidence="2">
    <location>
        <begin position="32"/>
        <end position="53"/>
    </location>
</feature>
<dbReference type="Proteomes" id="UP000051401">
    <property type="component" value="Unassembled WGS sequence"/>
</dbReference>
<keyword evidence="2" id="KW-0472">Membrane</keyword>
<evidence type="ECO:0008006" key="7">
    <source>
        <dbReference type="Google" id="ProtNLM"/>
    </source>
</evidence>
<keyword evidence="5" id="KW-1185">Reference proteome</keyword>
<accession>A0A0T5P699</accession>
<evidence type="ECO:0000256" key="1">
    <source>
        <dbReference type="SAM" id="MobiDB-lite"/>
    </source>
</evidence>
<dbReference type="OrthoDB" id="7870164at2"/>
<dbReference type="STRING" id="540747.SAMN04488031_105255"/>
<evidence type="ECO:0000256" key="2">
    <source>
        <dbReference type="SAM" id="Phobius"/>
    </source>
</evidence>
<name>A0A0T5P699_9RHOB</name>
<feature type="region of interest" description="Disordered" evidence="1">
    <location>
        <begin position="61"/>
        <end position="84"/>
    </location>
</feature>
<sequence length="84" mass="9292">MDRLAIYLAVLIGSCVAGGFLIAAFALDYYSIWAFVVCGVIGLIAAYPAGYWVSRYIKRNDPDFNHRKPRQSDGILPDPKAPEI</sequence>
<dbReference type="Proteomes" id="UP000325785">
    <property type="component" value="Chromosome"/>
</dbReference>
<keyword evidence="2" id="KW-1133">Transmembrane helix</keyword>
<dbReference type="RefSeq" id="WP_057817827.1">
    <property type="nucleotide sequence ID" value="NZ_CP031598.1"/>
</dbReference>
<dbReference type="EMBL" id="LAXI01000012">
    <property type="protein sequence ID" value="KRS16661.1"/>
    <property type="molecule type" value="Genomic_DNA"/>
</dbReference>
<evidence type="ECO:0000313" key="6">
    <source>
        <dbReference type="Proteomes" id="UP000325785"/>
    </source>
</evidence>
<protein>
    <recommendedName>
        <fullName evidence="7">CTP synthetase</fullName>
    </recommendedName>
</protein>
<feature type="transmembrane region" description="Helical" evidence="2">
    <location>
        <begin position="7"/>
        <end position="26"/>
    </location>
</feature>
<reference evidence="4 6" key="2">
    <citation type="submission" date="2018-08" db="EMBL/GenBank/DDBJ databases">
        <title>Genetic Globetrotter - A new plasmid hitch-hiking vast phylogenetic and geographic distances.</title>
        <authorList>
            <person name="Vollmers J."/>
            <person name="Petersen J."/>
        </authorList>
    </citation>
    <scope>NUCLEOTIDE SEQUENCE [LARGE SCALE GENOMIC DNA]</scope>
    <source>
        <strain evidence="4 6">DSM 26383</strain>
    </source>
</reference>
<dbReference type="PROSITE" id="PS51257">
    <property type="entry name" value="PROKAR_LIPOPROTEIN"/>
    <property type="match status" value="1"/>
</dbReference>
<dbReference type="EMBL" id="CP031598">
    <property type="protein sequence ID" value="QEW28301.1"/>
    <property type="molecule type" value="Genomic_DNA"/>
</dbReference>
<evidence type="ECO:0000313" key="3">
    <source>
        <dbReference type="EMBL" id="KRS16661.1"/>
    </source>
</evidence>
<evidence type="ECO:0000313" key="5">
    <source>
        <dbReference type="Proteomes" id="UP000051401"/>
    </source>
</evidence>